<dbReference type="Gene3D" id="1.50.10.140">
    <property type="match status" value="1"/>
</dbReference>
<name>A0A2S6I0T5_9BACT</name>
<feature type="domain" description="Glycoamylase-like" evidence="1">
    <location>
        <begin position="306"/>
        <end position="523"/>
    </location>
</feature>
<comment type="caution">
    <text evidence="2">The sequence shown here is derived from an EMBL/GenBank/DDBJ whole genome shotgun (WGS) entry which is preliminary data.</text>
</comment>
<sequence length="638" mass="70481">MVDYILHTLPSRSYMKLALLPYRAAYLGLLLTVTTAVLRAQAGTVTGVTATAYDHHVEINWEQPADPSIDRVRIYGSTDGETFNLIGSTNNVETRLVHFVGDQGVTGRYFLRATGSGGTLGEPSDTVSATTYAMSDSALLDMVQEYTLRYFYDFGHPVSGMARERNAGNVVTTGGTGFGLMALIVGAERGFITYDQALERTNKIVDFLGEIPRFHGAFAHWYNGSTGEVIPFSAPDNGGDLVETAFLMQGLLTARQYFAGDGEAESGLRDNINELWAGVDWNWYRNGGDVLLWHWSPDFRFQINLPIRGFNETHIVYLLAAASPTEEYRIPASLYHTGWAGGSYETNNVYYGIPLLVGELKGGPLFFSHYSYMGFDPRGITDDYANYFVRNTNHTRINYQHALDNPYNREGYGPNVWGITASDDPDGYAAHSPNSSALDNGTIAPTAALGSMPYTPEESMNALKYFYRELGDRMWGPYGFYDAFNLDRDWYADSYLAIDQGPIINMIENHRSGLLWDVFMTSPEIDPALTAVGFVVDTTTTTAVAEMPAFMKERPTVFPNPATDRVTLSLHPVRATTVSVDLLDASGRPIRNLIPNTALTAGRTRLPLHLRSGATSGLYFLRIRSPDGTTAVPLLLNR</sequence>
<dbReference type="NCBIfam" id="TIGR04183">
    <property type="entry name" value="Por_Secre_tail"/>
    <property type="match status" value="1"/>
</dbReference>
<dbReference type="EMBL" id="PTJC01000007">
    <property type="protein sequence ID" value="PPK84587.1"/>
    <property type="molecule type" value="Genomic_DNA"/>
</dbReference>
<dbReference type="AlphaFoldDB" id="A0A2S6I0T5"/>
<evidence type="ECO:0000259" key="1">
    <source>
        <dbReference type="Pfam" id="PF10091"/>
    </source>
</evidence>
<evidence type="ECO:0000313" key="3">
    <source>
        <dbReference type="Proteomes" id="UP000237662"/>
    </source>
</evidence>
<evidence type="ECO:0000313" key="2">
    <source>
        <dbReference type="EMBL" id="PPK84587.1"/>
    </source>
</evidence>
<dbReference type="Gene3D" id="2.60.40.10">
    <property type="entry name" value="Immunoglobulins"/>
    <property type="match status" value="1"/>
</dbReference>
<gene>
    <name evidence="2" type="ORF">CLV84_3749</name>
</gene>
<dbReference type="InterPro" id="IPR026444">
    <property type="entry name" value="Secre_tail"/>
</dbReference>
<dbReference type="InterPro" id="IPR013783">
    <property type="entry name" value="Ig-like_fold"/>
</dbReference>
<dbReference type="Pfam" id="PF10091">
    <property type="entry name" value="Glycoamylase"/>
    <property type="match status" value="1"/>
</dbReference>
<organism evidence="2 3">
    <name type="scientific">Neolewinella xylanilytica</name>
    <dbReference type="NCBI Taxonomy" id="1514080"/>
    <lineage>
        <taxon>Bacteria</taxon>
        <taxon>Pseudomonadati</taxon>
        <taxon>Bacteroidota</taxon>
        <taxon>Saprospiria</taxon>
        <taxon>Saprospirales</taxon>
        <taxon>Lewinellaceae</taxon>
        <taxon>Neolewinella</taxon>
    </lineage>
</organism>
<proteinExistence type="predicted"/>
<protein>
    <submittedName>
        <fullName evidence="2">Putative secreted protein (Por secretion system target)</fullName>
    </submittedName>
</protein>
<dbReference type="Proteomes" id="UP000237662">
    <property type="component" value="Unassembled WGS sequence"/>
</dbReference>
<reference evidence="2 3" key="1">
    <citation type="submission" date="2018-02" db="EMBL/GenBank/DDBJ databases">
        <title>Genomic Encyclopedia of Archaeal and Bacterial Type Strains, Phase II (KMG-II): from individual species to whole genera.</title>
        <authorList>
            <person name="Goeker M."/>
        </authorList>
    </citation>
    <scope>NUCLEOTIDE SEQUENCE [LARGE SCALE GENOMIC DNA]</scope>
    <source>
        <strain evidence="2 3">DSM 29526</strain>
    </source>
</reference>
<accession>A0A2S6I0T5</accession>
<keyword evidence="3" id="KW-1185">Reference proteome</keyword>
<dbReference type="InterPro" id="IPR019282">
    <property type="entry name" value="Glycoamylase-like_cons_dom"/>
</dbReference>